<dbReference type="SUPFAM" id="SSF57802">
    <property type="entry name" value="Rubredoxin-like"/>
    <property type="match status" value="1"/>
</dbReference>
<evidence type="ECO:0000313" key="3">
    <source>
        <dbReference type="Proteomes" id="UP000594380"/>
    </source>
</evidence>
<sequence length="235" mass="25799">MDERTKQFEGCHLGASSPIATHTCLECKFCWWIHHPEQGDPVLQIPPHARFAALQAHWRCRVYGRAPDQVIFLVGRGLTVRAIQRKVIHGDPRVARLVAHFETAATSAMPDMPVVKLALRIEGTGFDPVPGETGARCGWFGMPITPWSMRPLSLPGAVRDSVECPRPAGKAHLRVGDVDFKWLGAHAQDVGTYACCSLFLPMLEFPRQKSATSGGVPRVSRHALLRRPAAFGSAP</sequence>
<dbReference type="InterPro" id="IPR024935">
    <property type="entry name" value="Rubredoxin_dom"/>
</dbReference>
<comment type="caution">
    <text evidence="2">The sequence shown here is derived from an EMBL/GenBank/DDBJ whole genome shotgun (WGS) entry which is preliminary data.</text>
</comment>
<dbReference type="Gene3D" id="2.20.28.10">
    <property type="match status" value="1"/>
</dbReference>
<dbReference type="Pfam" id="PF00301">
    <property type="entry name" value="Rubredoxin"/>
    <property type="match status" value="1"/>
</dbReference>
<protein>
    <submittedName>
        <fullName evidence="2">[NiFe]-hydrogenase assembly chaperone HybE</fullName>
    </submittedName>
</protein>
<dbReference type="Proteomes" id="UP000594380">
    <property type="component" value="Unassembled WGS sequence"/>
</dbReference>
<dbReference type="InterPro" id="IPR023994">
    <property type="entry name" value="NiFe-hyd_HybE"/>
</dbReference>
<dbReference type="Pfam" id="PF11939">
    <property type="entry name" value="NiFe-hyd_HybE"/>
    <property type="match status" value="1"/>
</dbReference>
<dbReference type="GeneID" id="301106563"/>
<accession>A0A7Y6N4S7</accession>
<evidence type="ECO:0000259" key="1">
    <source>
        <dbReference type="Pfam" id="PF00301"/>
    </source>
</evidence>
<dbReference type="CDD" id="cd00730">
    <property type="entry name" value="rubredoxin"/>
    <property type="match status" value="1"/>
</dbReference>
<organism evidence="2 3">
    <name type="scientific">Paraburkholderia youngii</name>
    <dbReference type="NCBI Taxonomy" id="2782701"/>
    <lineage>
        <taxon>Bacteria</taxon>
        <taxon>Pseudomonadati</taxon>
        <taxon>Pseudomonadota</taxon>
        <taxon>Betaproteobacteria</taxon>
        <taxon>Burkholderiales</taxon>
        <taxon>Burkholderiaceae</taxon>
        <taxon>Paraburkholderia</taxon>
    </lineage>
</organism>
<dbReference type="EMBL" id="JAALDK010000003">
    <property type="protein sequence ID" value="NUY05731.1"/>
    <property type="molecule type" value="Genomic_DNA"/>
</dbReference>
<dbReference type="RefSeq" id="WP_176112232.1">
    <property type="nucleotide sequence ID" value="NZ_JAALDK010000003.1"/>
</dbReference>
<evidence type="ECO:0000313" key="2">
    <source>
        <dbReference type="EMBL" id="NUY05731.1"/>
    </source>
</evidence>
<proteinExistence type="predicted"/>
<dbReference type="InterPro" id="IPR038530">
    <property type="entry name" value="NiFe-hyd_HybE_sf"/>
</dbReference>
<name>A0A7Y6N4S7_9BURK</name>
<dbReference type="GO" id="GO:0005506">
    <property type="term" value="F:iron ion binding"/>
    <property type="evidence" value="ECO:0007669"/>
    <property type="project" value="InterPro"/>
</dbReference>
<dbReference type="AlphaFoldDB" id="A0A7Y6N4S7"/>
<reference evidence="2 3" key="1">
    <citation type="submission" date="2020-02" db="EMBL/GenBank/DDBJ databases">
        <title>Paraburkholderia simonii sp. nov. and Paraburkholderia youngii sp. nov. Brazilian and Mexican Mimosa-associated rhizobia.</title>
        <authorList>
            <person name="Mavima L."/>
            <person name="Beukes C.W."/>
            <person name="Chan W.Y."/>
            <person name="Palmer M."/>
            <person name="De Meyer S.E."/>
            <person name="James E.K."/>
            <person name="Venter S.N."/>
            <person name="Steenkamp E.T."/>
        </authorList>
    </citation>
    <scope>NUCLEOTIDE SEQUENCE [LARGE SCALE GENOMIC DNA]</scope>
    <source>
        <strain evidence="2 3">JPY169</strain>
    </source>
</reference>
<gene>
    <name evidence="2" type="primary">hybE</name>
    <name evidence="2" type="ORF">G5S42_40215</name>
</gene>
<feature type="domain" description="Rubredoxin" evidence="1">
    <location>
        <begin position="25"/>
        <end position="60"/>
    </location>
</feature>
<dbReference type="Gene3D" id="3.30.1460.40">
    <property type="entry name" value="[NiFe]-hydrogenase assembly chaperone, HybE"/>
    <property type="match status" value="1"/>
</dbReference>